<protein>
    <submittedName>
        <fullName evidence="2">Uncharacterized protein</fullName>
    </submittedName>
</protein>
<evidence type="ECO:0000256" key="1">
    <source>
        <dbReference type="SAM" id="Coils"/>
    </source>
</evidence>
<evidence type="ECO:0000313" key="2">
    <source>
        <dbReference type="EMBL" id="KAJ4425508.1"/>
    </source>
</evidence>
<proteinExistence type="predicted"/>
<dbReference type="EMBL" id="JAJSOF020000042">
    <property type="protein sequence ID" value="KAJ4425508.1"/>
    <property type="molecule type" value="Genomic_DNA"/>
</dbReference>
<sequence>MTRIIKLIAIIQDQLEPLQNELDCDAEYNGEIMNQNNQVIDTTEVEEIVDLPVIVRANESIAEVTTEEEELIREELTEAEIRGEINVSCLNFKGVWFIVWCSPFGSSACTTKKKTTGSKRGYSQIQELAAQSTSLCEIEKEFLIKKYRKEEQLLDIKIENAQLKQQLLKKQLEK</sequence>
<gene>
    <name evidence="2" type="ORF">ANN_27702</name>
</gene>
<reference evidence="2 3" key="1">
    <citation type="journal article" date="2022" name="Allergy">
        <title>Genome assembly and annotation of Periplaneta americana reveal a comprehensive cockroach allergen profile.</title>
        <authorList>
            <person name="Wang L."/>
            <person name="Xiong Q."/>
            <person name="Saelim N."/>
            <person name="Wang L."/>
            <person name="Nong W."/>
            <person name="Wan A.T."/>
            <person name="Shi M."/>
            <person name="Liu X."/>
            <person name="Cao Q."/>
            <person name="Hui J.H.L."/>
            <person name="Sookrung N."/>
            <person name="Leung T.F."/>
            <person name="Tungtrongchitr A."/>
            <person name="Tsui S.K.W."/>
        </authorList>
    </citation>
    <scope>NUCLEOTIDE SEQUENCE [LARGE SCALE GENOMIC DNA]</scope>
    <source>
        <strain evidence="2">PWHHKU_190912</strain>
    </source>
</reference>
<accession>A0ABQ8RV16</accession>
<dbReference type="Proteomes" id="UP001148838">
    <property type="component" value="Unassembled WGS sequence"/>
</dbReference>
<name>A0ABQ8RV16_PERAM</name>
<comment type="caution">
    <text evidence="2">The sequence shown here is derived from an EMBL/GenBank/DDBJ whole genome shotgun (WGS) entry which is preliminary data.</text>
</comment>
<evidence type="ECO:0000313" key="3">
    <source>
        <dbReference type="Proteomes" id="UP001148838"/>
    </source>
</evidence>
<keyword evidence="1" id="KW-0175">Coiled coil</keyword>
<organism evidence="2 3">
    <name type="scientific">Periplaneta americana</name>
    <name type="common">American cockroach</name>
    <name type="synonym">Blatta americana</name>
    <dbReference type="NCBI Taxonomy" id="6978"/>
    <lineage>
        <taxon>Eukaryota</taxon>
        <taxon>Metazoa</taxon>
        <taxon>Ecdysozoa</taxon>
        <taxon>Arthropoda</taxon>
        <taxon>Hexapoda</taxon>
        <taxon>Insecta</taxon>
        <taxon>Pterygota</taxon>
        <taxon>Neoptera</taxon>
        <taxon>Polyneoptera</taxon>
        <taxon>Dictyoptera</taxon>
        <taxon>Blattodea</taxon>
        <taxon>Blattoidea</taxon>
        <taxon>Blattidae</taxon>
        <taxon>Blattinae</taxon>
        <taxon>Periplaneta</taxon>
    </lineage>
</organism>
<feature type="coiled-coil region" evidence="1">
    <location>
        <begin position="144"/>
        <end position="173"/>
    </location>
</feature>
<keyword evidence="3" id="KW-1185">Reference proteome</keyword>